<evidence type="ECO:0000313" key="2">
    <source>
        <dbReference type="Proteomes" id="UP000217005"/>
    </source>
</evidence>
<dbReference type="EMBL" id="NEVL01000003">
    <property type="protein sequence ID" value="OZI36420.1"/>
    <property type="molecule type" value="Genomic_DNA"/>
</dbReference>
<reference evidence="1 2" key="1">
    <citation type="submission" date="2017-05" db="EMBL/GenBank/DDBJ databases">
        <title>Complete and WGS of Bordetella genogroups.</title>
        <authorList>
            <person name="Spilker T."/>
            <person name="LiPuma J."/>
        </authorList>
    </citation>
    <scope>NUCLEOTIDE SEQUENCE [LARGE SCALE GENOMIC DNA]</scope>
    <source>
        <strain evidence="1 2">AU17610</strain>
    </source>
</reference>
<protein>
    <submittedName>
        <fullName evidence="1">Uncharacterized protein</fullName>
    </submittedName>
</protein>
<proteinExistence type="predicted"/>
<name>A0A261SI02_9BORD</name>
<gene>
    <name evidence="1" type="ORF">CEG14_15595</name>
</gene>
<sequence length="95" mass="10526">MEVMELLEAYPLRSFRVVELVRHATRGRALEARERAAARKAVQRVLDAFIDTGLVVVVVRATTPGTYAEYGMAQDWSEAPAARPARRESAFHAAA</sequence>
<evidence type="ECO:0000313" key="1">
    <source>
        <dbReference type="EMBL" id="OZI36420.1"/>
    </source>
</evidence>
<dbReference type="AlphaFoldDB" id="A0A261SI02"/>
<accession>A0A261SI02</accession>
<dbReference type="Proteomes" id="UP000217005">
    <property type="component" value="Unassembled WGS sequence"/>
</dbReference>
<organism evidence="1 2">
    <name type="scientific">Bordetella genomosp. 1</name>
    <dbReference type="NCBI Taxonomy" id="1395607"/>
    <lineage>
        <taxon>Bacteria</taxon>
        <taxon>Pseudomonadati</taxon>
        <taxon>Pseudomonadota</taxon>
        <taxon>Betaproteobacteria</taxon>
        <taxon>Burkholderiales</taxon>
        <taxon>Alcaligenaceae</taxon>
        <taxon>Bordetella</taxon>
    </lineage>
</organism>
<comment type="caution">
    <text evidence="1">The sequence shown here is derived from an EMBL/GenBank/DDBJ whole genome shotgun (WGS) entry which is preliminary data.</text>
</comment>